<dbReference type="InterPro" id="IPR012094">
    <property type="entry name" value="tRNA_Ile_lys_synt"/>
</dbReference>
<dbReference type="EC" id="6.3.4.19" evidence="6"/>
<evidence type="ECO:0000256" key="6">
    <source>
        <dbReference type="HAMAP-Rule" id="MF_01161"/>
    </source>
</evidence>
<keyword evidence="6" id="KW-0963">Cytoplasm</keyword>
<keyword evidence="10" id="KW-1185">Reference proteome</keyword>
<dbReference type="PANTHER" id="PTHR43033">
    <property type="entry name" value="TRNA(ILE)-LYSIDINE SYNTHASE-RELATED"/>
    <property type="match status" value="1"/>
</dbReference>
<keyword evidence="3 6" id="KW-0547">Nucleotide-binding</keyword>
<dbReference type="GO" id="GO:0005524">
    <property type="term" value="F:ATP binding"/>
    <property type="evidence" value="ECO:0007669"/>
    <property type="project" value="UniProtKB-UniRule"/>
</dbReference>
<dbReference type="PANTHER" id="PTHR43033:SF5">
    <property type="entry name" value="TRNA(ILE)-LYSIDINE SYNTHETASE"/>
    <property type="match status" value="1"/>
</dbReference>
<dbReference type="CDD" id="cd01992">
    <property type="entry name" value="TilS_N"/>
    <property type="match status" value="1"/>
</dbReference>
<dbReference type="Pfam" id="PF01171">
    <property type="entry name" value="ATP_bind_3"/>
    <property type="match status" value="1"/>
</dbReference>
<organism evidence="9 10">
    <name type="scientific">Azospirillum baldaniorum</name>
    <dbReference type="NCBI Taxonomy" id="1064539"/>
    <lineage>
        <taxon>Bacteria</taxon>
        <taxon>Pseudomonadati</taxon>
        <taxon>Pseudomonadota</taxon>
        <taxon>Alphaproteobacteria</taxon>
        <taxon>Rhodospirillales</taxon>
        <taxon>Azospirillaceae</taxon>
        <taxon>Azospirillum</taxon>
    </lineage>
</organism>
<reference evidence="9 10" key="1">
    <citation type="journal article" date="2011" name="PLoS Genet.">
        <title>Azospirillum genomes reveal transition of bacteria from aquatic to terrestrial environments.</title>
        <authorList>
            <person name="Wisniewski-Dye F."/>
            <person name="Borziak K."/>
            <person name="Khalsa-Moyers G."/>
            <person name="Alexandre G."/>
            <person name="Sukharnikov L.O."/>
            <person name="Wuichet K."/>
            <person name="Hurst G.B."/>
            <person name="McDonald W.H."/>
            <person name="Robertson J.S."/>
            <person name="Barbe V."/>
            <person name="Calteau A."/>
            <person name="Rouy Z."/>
            <person name="Mangenot S."/>
            <person name="Prigent-Combaret C."/>
            <person name="Normand P."/>
            <person name="Boyer M."/>
            <person name="Siguier P."/>
            <person name="Dessaux Y."/>
            <person name="Elmerich C."/>
            <person name="Condemine G."/>
            <person name="Krishnen G."/>
            <person name="Kennedy I."/>
            <person name="Paterson A.H."/>
            <person name="Gonzalez V."/>
            <person name="Mavingui P."/>
            <person name="Zhulin I.B."/>
        </authorList>
    </citation>
    <scope>NUCLEOTIDE SEQUENCE [LARGE SCALE GENOMIC DNA]</scope>
    <source>
        <strain evidence="9 10">Sp245</strain>
    </source>
</reference>
<comment type="subcellular location">
    <subcellularLocation>
        <location evidence="6">Cytoplasm</location>
    </subcellularLocation>
</comment>
<evidence type="ECO:0000256" key="7">
    <source>
        <dbReference type="SAM" id="MobiDB-lite"/>
    </source>
</evidence>
<dbReference type="GO" id="GO:0005737">
    <property type="term" value="C:cytoplasm"/>
    <property type="evidence" value="ECO:0007669"/>
    <property type="project" value="UniProtKB-SubCell"/>
</dbReference>
<name>A0A9P1JQQ3_9PROT</name>
<evidence type="ECO:0000256" key="2">
    <source>
        <dbReference type="ARBA" id="ARBA00022694"/>
    </source>
</evidence>
<dbReference type="KEGG" id="abs:AZOBR_100327"/>
<dbReference type="HAMAP" id="MF_01161">
    <property type="entry name" value="tRNA_Ile_lys_synt"/>
    <property type="match status" value="1"/>
</dbReference>
<comment type="function">
    <text evidence="6">Ligates lysine onto the cytidine present at position 34 of the AUA codon-specific tRNA(Ile) that contains the anticodon CAU, in an ATP-dependent manner. Cytidine is converted to lysidine, thus changing the amino acid specificity of the tRNA from methionine to isoleucine.</text>
</comment>
<accession>A0A9P1JQQ3</accession>
<keyword evidence="4 6" id="KW-0067">ATP-binding</keyword>
<evidence type="ECO:0000256" key="3">
    <source>
        <dbReference type="ARBA" id="ARBA00022741"/>
    </source>
</evidence>
<feature type="compositionally biased region" description="Basic and acidic residues" evidence="7">
    <location>
        <begin position="286"/>
        <end position="296"/>
    </location>
</feature>
<feature type="region of interest" description="Disordered" evidence="7">
    <location>
        <begin position="462"/>
        <end position="481"/>
    </location>
</feature>
<feature type="compositionally biased region" description="Pro residues" evidence="7">
    <location>
        <begin position="232"/>
        <end position="241"/>
    </location>
</feature>
<keyword evidence="2 6" id="KW-0819">tRNA processing</keyword>
<dbReference type="SUPFAM" id="SSF52402">
    <property type="entry name" value="Adenine nucleotide alpha hydrolases-like"/>
    <property type="match status" value="1"/>
</dbReference>
<dbReference type="GO" id="GO:0032267">
    <property type="term" value="F:tRNA(Ile)-lysidine synthase activity"/>
    <property type="evidence" value="ECO:0007669"/>
    <property type="project" value="UniProtKB-EC"/>
</dbReference>
<evidence type="ECO:0000313" key="9">
    <source>
        <dbReference type="EMBL" id="CCC97941.1"/>
    </source>
</evidence>
<feature type="region of interest" description="Disordered" evidence="7">
    <location>
        <begin position="200"/>
        <end position="409"/>
    </location>
</feature>
<dbReference type="InterPro" id="IPR014729">
    <property type="entry name" value="Rossmann-like_a/b/a_fold"/>
</dbReference>
<gene>
    <name evidence="6" type="primary">tilS</name>
    <name evidence="9" type="ORF">AZOBR_100327</name>
</gene>
<feature type="domain" description="tRNA(Ile)-lysidine/2-thiocytidine synthase N-terminal" evidence="8">
    <location>
        <begin position="36"/>
        <end position="200"/>
    </location>
</feature>
<feature type="compositionally biased region" description="Gly residues" evidence="7">
    <location>
        <begin position="361"/>
        <end position="375"/>
    </location>
</feature>
<dbReference type="EMBL" id="HE577327">
    <property type="protein sequence ID" value="CCC97941.1"/>
    <property type="molecule type" value="Genomic_DNA"/>
</dbReference>
<dbReference type="InterPro" id="IPR011063">
    <property type="entry name" value="TilS/TtcA_N"/>
</dbReference>
<feature type="binding site" evidence="6">
    <location>
        <begin position="41"/>
        <end position="46"/>
    </location>
    <ligand>
        <name>ATP</name>
        <dbReference type="ChEBI" id="CHEBI:30616"/>
    </ligand>
</feature>
<dbReference type="Gene3D" id="3.40.50.620">
    <property type="entry name" value="HUPs"/>
    <property type="match status" value="1"/>
</dbReference>
<feature type="compositionally biased region" description="Polar residues" evidence="7">
    <location>
        <begin position="470"/>
        <end position="481"/>
    </location>
</feature>
<protein>
    <recommendedName>
        <fullName evidence="6">tRNA(Ile)-lysidine synthase</fullName>
        <ecNumber evidence="6">6.3.4.19</ecNumber>
    </recommendedName>
    <alternativeName>
        <fullName evidence="6">tRNA(Ile)-2-lysyl-cytidine synthase</fullName>
    </alternativeName>
    <alternativeName>
        <fullName evidence="6">tRNA(Ile)-lysidine synthetase</fullName>
    </alternativeName>
</protein>
<evidence type="ECO:0000259" key="8">
    <source>
        <dbReference type="Pfam" id="PF01171"/>
    </source>
</evidence>
<keyword evidence="1 6" id="KW-0436">Ligase</keyword>
<evidence type="ECO:0000256" key="4">
    <source>
        <dbReference type="ARBA" id="ARBA00022840"/>
    </source>
</evidence>
<evidence type="ECO:0000256" key="5">
    <source>
        <dbReference type="ARBA" id="ARBA00048539"/>
    </source>
</evidence>
<evidence type="ECO:0000313" key="10">
    <source>
        <dbReference type="Proteomes" id="UP000007319"/>
    </source>
</evidence>
<comment type="similarity">
    <text evidence="6">Belongs to the tRNA(Ile)-lysidine synthase family.</text>
</comment>
<dbReference type="Proteomes" id="UP000007319">
    <property type="component" value="Chromosome"/>
</dbReference>
<sequence length="481" mass="49437">MNASEPAGPITAGPISASEFAARMDRLGGFETRPRVAVGVSGGADSLGLVLLAQRWAAERGGDVLALIVDHGLRAESAAEAARVGGWLQARGVAHAILRWDGEKPASGIQEAARAARHHLLAERCRKEGVLHLALAHHRDDQAETVLLRFSRGSGIDGLAGMAPVRAAGAVRVIRPLLDLPHKRLVATCRAFGQEWIEDPVQPQPTLRPRPSARGGRGAGRRGVGRAASGRPRPPGRPGPQRPGDGNRRPAGRSRGGPSGGLAAAGSEASAGSAGGAWPARAGPLHRRDGGRRLPAEGRGGGAPVRRDRGGTLPGTHAGRLPHPAAEGAFGDRAGAGWGHRTAEPYPRRRGVVGSPIRRSAGGGGGWGGDRGNIGAGRVAKGAVRRPGFGPHRPARTGPRDVAGAVGRKRAGGSAASGLFAARIPPFGGRFARARGGVGRSSFSGCFGPCRHYLIWERARKPGRGGSASAYLSAQGSQKGF</sequence>
<dbReference type="NCBIfam" id="TIGR02432">
    <property type="entry name" value="lysidine_TilS_N"/>
    <property type="match status" value="1"/>
</dbReference>
<dbReference type="InterPro" id="IPR012795">
    <property type="entry name" value="tRNA_Ile_lys_synt_N"/>
</dbReference>
<comment type="catalytic activity">
    <reaction evidence="5 6">
        <text>cytidine(34) in tRNA(Ile2) + L-lysine + ATP = lysidine(34) in tRNA(Ile2) + AMP + diphosphate + H(+)</text>
        <dbReference type="Rhea" id="RHEA:43744"/>
        <dbReference type="Rhea" id="RHEA-COMP:10625"/>
        <dbReference type="Rhea" id="RHEA-COMP:10670"/>
        <dbReference type="ChEBI" id="CHEBI:15378"/>
        <dbReference type="ChEBI" id="CHEBI:30616"/>
        <dbReference type="ChEBI" id="CHEBI:32551"/>
        <dbReference type="ChEBI" id="CHEBI:33019"/>
        <dbReference type="ChEBI" id="CHEBI:82748"/>
        <dbReference type="ChEBI" id="CHEBI:83665"/>
        <dbReference type="ChEBI" id="CHEBI:456215"/>
        <dbReference type="EC" id="6.3.4.19"/>
    </reaction>
</comment>
<dbReference type="GO" id="GO:0006400">
    <property type="term" value="P:tRNA modification"/>
    <property type="evidence" value="ECO:0007669"/>
    <property type="project" value="UniProtKB-UniRule"/>
</dbReference>
<evidence type="ECO:0000256" key="1">
    <source>
        <dbReference type="ARBA" id="ARBA00022598"/>
    </source>
</evidence>
<dbReference type="AlphaFoldDB" id="A0A9P1JQQ3"/>
<feature type="compositionally biased region" description="Low complexity" evidence="7">
    <location>
        <begin position="261"/>
        <end position="283"/>
    </location>
</feature>
<proteinExistence type="inferred from homology"/>
<comment type="domain">
    <text evidence="6">The N-terminal region contains the highly conserved SGGXDS motif, predicted to be a P-loop motif involved in ATP binding.</text>
</comment>